<dbReference type="SMART" id="SM00382">
    <property type="entry name" value="AAA"/>
    <property type="match status" value="1"/>
</dbReference>
<feature type="domain" description="ABC transporter" evidence="6">
    <location>
        <begin position="449"/>
        <end position="707"/>
    </location>
</feature>
<feature type="region of interest" description="Disordered" evidence="4">
    <location>
        <begin position="770"/>
        <end position="792"/>
    </location>
</feature>
<evidence type="ECO:0000256" key="1">
    <source>
        <dbReference type="ARBA" id="ARBA00022741"/>
    </source>
</evidence>
<dbReference type="FunFam" id="3.40.50.300:FF:000011">
    <property type="entry name" value="Putative ABC transporter ATP-binding component"/>
    <property type="match status" value="1"/>
</dbReference>
<dbReference type="PROSITE" id="PS50893">
    <property type="entry name" value="ABC_TRANSPORTER_2"/>
    <property type="match status" value="1"/>
</dbReference>
<dbReference type="AlphaFoldDB" id="A0A813GZD0"/>
<reference evidence="7" key="1">
    <citation type="submission" date="2021-02" db="EMBL/GenBank/DDBJ databases">
        <authorList>
            <person name="Dougan E. K."/>
            <person name="Rhodes N."/>
            <person name="Thang M."/>
            <person name="Chan C."/>
        </authorList>
    </citation>
    <scope>NUCLEOTIDE SEQUENCE</scope>
</reference>
<evidence type="ECO:0000259" key="6">
    <source>
        <dbReference type="PROSITE" id="PS50893"/>
    </source>
</evidence>
<accession>A0A813GZD0</accession>
<name>A0A813GZD0_POLGL</name>
<sequence>SERIQSLKNQVARSNWGGAGSSDSTADFLRFRFQMSLAGKDVPVPSSRKGELPKAYHGFGPAPRVNSLDSAGLAGVIFLIGLALLLAARALHVTSEREMLLEHLTSDVPERSFELTPRNFGPEHRGSQGGLAEFPPQRLVAVLVFFAECSSSKEVEEQRQFVQKCAALSGGKFEVLGDCVNHVETDACLLPLPDQMLVSEKLCHLADTGVRTAVARGASPLYVLRVREQYLQLGRMMQCNFKLPLVAFSRRTAGNVQIVRLPQQPLRCRNAAASACGDAIAVCNCAVSNGSAVAALDRLRVAAAPRVRRRSSARSQEAASWPIALETFRLQPPSFCGSSSAVCFGVLTGLVGCRARPEGGTERRKPRRMSKKSSAAPKGLKGVSAGVRKPSAHGVAGGQTSGSGKARFPDQQGTKAPGEQVRGADLSFQEDAIEEEERRAWQPGDFLKVNVDRVSWSPAVKGGGEGGKYSTKQVLQSVSWKLLGAEKVGLIGANGCGKSTQLLMLQDLIETTSGRIVKLPPDMRIAFMQQEADLDNGKTTFEEIHSAFADRPLDAIDKDIEGCATGADQHLQTMSVLLDERATAEQHISEVEMMLHKLGMTDRQDMTIPELSSGWQMRLALGKILLSRPNLLLLDEPTNHVDVETVEFMERLLRSEDIAMVIVSHDRYFLNQVCTKIVEIYRGKAKTYKGNYVQYLRARDSSLALEWKKYQRYQDNLKGLKKQLKKLEERFILETAAEKRRELDEVLANPVPKPEVLLISDFRFPSSLTSLPTAEPVQGENPVQEAGRSTGR</sequence>
<dbReference type="GO" id="GO:0016887">
    <property type="term" value="F:ATP hydrolysis activity"/>
    <property type="evidence" value="ECO:0007669"/>
    <property type="project" value="InterPro"/>
</dbReference>
<proteinExistence type="predicted"/>
<dbReference type="InterPro" id="IPR051309">
    <property type="entry name" value="ABCF_ATPase"/>
</dbReference>
<keyword evidence="5" id="KW-0472">Membrane</keyword>
<dbReference type="PROSITE" id="PS00211">
    <property type="entry name" value="ABC_TRANSPORTER_1"/>
    <property type="match status" value="1"/>
</dbReference>
<dbReference type="Proteomes" id="UP000654075">
    <property type="component" value="Unassembled WGS sequence"/>
</dbReference>
<organism evidence="7 8">
    <name type="scientific">Polarella glacialis</name>
    <name type="common">Dinoflagellate</name>
    <dbReference type="NCBI Taxonomy" id="89957"/>
    <lineage>
        <taxon>Eukaryota</taxon>
        <taxon>Sar</taxon>
        <taxon>Alveolata</taxon>
        <taxon>Dinophyceae</taxon>
        <taxon>Suessiales</taxon>
        <taxon>Suessiaceae</taxon>
        <taxon>Polarella</taxon>
    </lineage>
</organism>
<dbReference type="GO" id="GO:0005524">
    <property type="term" value="F:ATP binding"/>
    <property type="evidence" value="ECO:0007669"/>
    <property type="project" value="UniProtKB-KW"/>
</dbReference>
<dbReference type="Pfam" id="PF00005">
    <property type="entry name" value="ABC_tran"/>
    <property type="match status" value="1"/>
</dbReference>
<dbReference type="InterPro" id="IPR017871">
    <property type="entry name" value="ABC_transporter-like_CS"/>
</dbReference>
<dbReference type="Pfam" id="PF12848">
    <property type="entry name" value="ABC_tran_Xtn"/>
    <property type="match status" value="1"/>
</dbReference>
<gene>
    <name evidence="7" type="ORF">PGLA1383_LOCUS46954</name>
</gene>
<dbReference type="OrthoDB" id="2110130at2759"/>
<evidence type="ECO:0000313" key="7">
    <source>
        <dbReference type="EMBL" id="CAE8630722.1"/>
    </source>
</evidence>
<evidence type="ECO:0000256" key="2">
    <source>
        <dbReference type="ARBA" id="ARBA00022840"/>
    </source>
</evidence>
<dbReference type="EMBL" id="CAJNNV010029939">
    <property type="protein sequence ID" value="CAE8630722.1"/>
    <property type="molecule type" value="Genomic_DNA"/>
</dbReference>
<evidence type="ECO:0000256" key="3">
    <source>
        <dbReference type="SAM" id="Coils"/>
    </source>
</evidence>
<dbReference type="InterPro" id="IPR003439">
    <property type="entry name" value="ABC_transporter-like_ATP-bd"/>
</dbReference>
<dbReference type="InterPro" id="IPR027417">
    <property type="entry name" value="P-loop_NTPase"/>
</dbReference>
<evidence type="ECO:0000256" key="5">
    <source>
        <dbReference type="SAM" id="Phobius"/>
    </source>
</evidence>
<keyword evidence="2" id="KW-0067">ATP-binding</keyword>
<dbReference type="PANTHER" id="PTHR42855">
    <property type="entry name" value="ABC TRANSPORTER ATP-BINDING SUBUNIT"/>
    <property type="match status" value="1"/>
</dbReference>
<keyword evidence="5" id="KW-1133">Transmembrane helix</keyword>
<keyword evidence="5" id="KW-0812">Transmembrane</keyword>
<comment type="caution">
    <text evidence="7">The sequence shown here is derived from an EMBL/GenBank/DDBJ whole genome shotgun (WGS) entry which is preliminary data.</text>
</comment>
<feature type="region of interest" description="Disordered" evidence="4">
    <location>
        <begin position="355"/>
        <end position="424"/>
    </location>
</feature>
<evidence type="ECO:0000313" key="8">
    <source>
        <dbReference type="Proteomes" id="UP000654075"/>
    </source>
</evidence>
<feature type="transmembrane region" description="Helical" evidence="5">
    <location>
        <begin position="71"/>
        <end position="91"/>
    </location>
</feature>
<keyword evidence="3" id="KW-0175">Coiled coil</keyword>
<dbReference type="InterPro" id="IPR032781">
    <property type="entry name" value="ABC_tran_Xtn"/>
</dbReference>
<keyword evidence="1" id="KW-0547">Nucleotide-binding</keyword>
<dbReference type="InterPro" id="IPR003593">
    <property type="entry name" value="AAA+_ATPase"/>
</dbReference>
<feature type="non-terminal residue" evidence="7">
    <location>
        <position position="792"/>
    </location>
</feature>
<protein>
    <recommendedName>
        <fullName evidence="6">ABC transporter domain-containing protein</fullName>
    </recommendedName>
</protein>
<dbReference type="SUPFAM" id="SSF52540">
    <property type="entry name" value="P-loop containing nucleoside triphosphate hydrolases"/>
    <property type="match status" value="1"/>
</dbReference>
<dbReference type="PANTHER" id="PTHR42855:SF1">
    <property type="entry name" value="ABC TRANSPORTER DOMAIN-CONTAINING PROTEIN"/>
    <property type="match status" value="1"/>
</dbReference>
<feature type="coiled-coil region" evidence="3">
    <location>
        <begin position="710"/>
        <end position="737"/>
    </location>
</feature>
<evidence type="ECO:0000256" key="4">
    <source>
        <dbReference type="SAM" id="MobiDB-lite"/>
    </source>
</evidence>
<dbReference type="Gene3D" id="3.40.50.300">
    <property type="entry name" value="P-loop containing nucleotide triphosphate hydrolases"/>
    <property type="match status" value="1"/>
</dbReference>
<keyword evidence="8" id="KW-1185">Reference proteome</keyword>